<feature type="compositionally biased region" description="Polar residues" evidence="9">
    <location>
        <begin position="731"/>
        <end position="743"/>
    </location>
</feature>
<feature type="domain" description="PHD-type" evidence="11">
    <location>
        <begin position="271"/>
        <end position="389"/>
    </location>
</feature>
<evidence type="ECO:0000256" key="9">
    <source>
        <dbReference type="SAM" id="MobiDB-lite"/>
    </source>
</evidence>
<dbReference type="Proteomes" id="UP000827092">
    <property type="component" value="Unassembled WGS sequence"/>
</dbReference>
<dbReference type="InterPro" id="IPR034732">
    <property type="entry name" value="EPHD"/>
</dbReference>
<accession>A0AAV6V7P7</accession>
<dbReference type="SUPFAM" id="SSF57903">
    <property type="entry name" value="FYVE/PHD zinc finger"/>
    <property type="match status" value="1"/>
</dbReference>
<dbReference type="PANTHER" id="PTHR13793:SF160">
    <property type="entry name" value="PHD FINGER PROTEIN RHINOCEROS"/>
    <property type="match status" value="1"/>
</dbReference>
<evidence type="ECO:0000256" key="5">
    <source>
        <dbReference type="ARBA" id="ARBA00038371"/>
    </source>
</evidence>
<dbReference type="CDD" id="cd15573">
    <property type="entry name" value="PHD_JADE"/>
    <property type="match status" value="1"/>
</dbReference>
<dbReference type="PROSITE" id="PS01359">
    <property type="entry name" value="ZF_PHD_1"/>
    <property type="match status" value="1"/>
</dbReference>
<evidence type="ECO:0000313" key="12">
    <source>
        <dbReference type="EMBL" id="KAG8192719.1"/>
    </source>
</evidence>
<keyword evidence="4" id="KW-0862">Zinc</keyword>
<dbReference type="GO" id="GO:0008270">
    <property type="term" value="F:zinc ion binding"/>
    <property type="evidence" value="ECO:0007669"/>
    <property type="project" value="UniProtKB-KW"/>
</dbReference>
<dbReference type="Gene3D" id="3.30.40.10">
    <property type="entry name" value="Zinc/RING finger domain, C3HC4 (zinc finger)"/>
    <property type="match status" value="2"/>
</dbReference>
<feature type="compositionally biased region" description="Polar residues" evidence="9">
    <location>
        <begin position="398"/>
        <end position="408"/>
    </location>
</feature>
<feature type="compositionally biased region" description="Basic and acidic residues" evidence="9">
    <location>
        <begin position="1"/>
        <end position="11"/>
    </location>
</feature>
<comment type="caution">
    <text evidence="12">The sequence shown here is derived from an EMBL/GenBank/DDBJ whole genome shotgun (WGS) entry which is preliminary data.</text>
</comment>
<feature type="region of interest" description="Disordered" evidence="9">
    <location>
        <begin position="647"/>
        <end position="698"/>
    </location>
</feature>
<name>A0AAV6V7P7_9ARAC</name>
<evidence type="ECO:0000256" key="2">
    <source>
        <dbReference type="ARBA" id="ARBA00022737"/>
    </source>
</evidence>
<dbReference type="FunFam" id="3.30.40.10:FF:000004">
    <property type="entry name" value="Jade family PHD finger 2"/>
    <property type="match status" value="1"/>
</dbReference>
<dbReference type="AlphaFoldDB" id="A0AAV6V7P7"/>
<dbReference type="SMART" id="SM00249">
    <property type="entry name" value="PHD"/>
    <property type="match status" value="2"/>
</dbReference>
<comment type="similarity">
    <text evidence="5">Belongs to the JADE family.</text>
</comment>
<dbReference type="Pfam" id="PF13832">
    <property type="entry name" value="zf-HC5HC2H_2"/>
    <property type="match status" value="1"/>
</dbReference>
<dbReference type="GO" id="GO:0006357">
    <property type="term" value="P:regulation of transcription by RNA polymerase II"/>
    <property type="evidence" value="ECO:0007669"/>
    <property type="project" value="TreeGrafter"/>
</dbReference>
<keyword evidence="1" id="KW-0479">Metal-binding</keyword>
<evidence type="ECO:0000256" key="3">
    <source>
        <dbReference type="ARBA" id="ARBA00022771"/>
    </source>
</evidence>
<feature type="compositionally biased region" description="Basic and acidic residues" evidence="9">
    <location>
        <begin position="998"/>
        <end position="1007"/>
    </location>
</feature>
<feature type="domain" description="PHD-type" evidence="10">
    <location>
        <begin position="219"/>
        <end position="269"/>
    </location>
</feature>
<feature type="region of interest" description="Disordered" evidence="9">
    <location>
        <begin position="823"/>
        <end position="884"/>
    </location>
</feature>
<dbReference type="InterPro" id="IPR019542">
    <property type="entry name" value="Enhancer_polycomb-like_N"/>
</dbReference>
<feature type="region of interest" description="Disordered" evidence="9">
    <location>
        <begin position="395"/>
        <end position="421"/>
    </location>
</feature>
<proteinExistence type="inferred from homology"/>
<feature type="compositionally biased region" description="Polar residues" evidence="9">
    <location>
        <begin position="966"/>
        <end position="979"/>
    </location>
</feature>
<feature type="compositionally biased region" description="Basic and acidic residues" evidence="9">
    <location>
        <begin position="682"/>
        <end position="696"/>
    </location>
</feature>
<dbReference type="EMBL" id="JAFNEN010000136">
    <property type="protein sequence ID" value="KAG8192719.1"/>
    <property type="molecule type" value="Genomic_DNA"/>
</dbReference>
<dbReference type="Pfam" id="PF13831">
    <property type="entry name" value="PHD_2"/>
    <property type="match status" value="1"/>
</dbReference>
<dbReference type="InterPro" id="IPR011011">
    <property type="entry name" value="Znf_FYVE_PHD"/>
</dbReference>
<evidence type="ECO:0000313" key="13">
    <source>
        <dbReference type="Proteomes" id="UP000827092"/>
    </source>
</evidence>
<dbReference type="PANTHER" id="PTHR13793">
    <property type="entry name" value="PHD FINGER PROTEINS"/>
    <property type="match status" value="1"/>
</dbReference>
<dbReference type="Pfam" id="PF10513">
    <property type="entry name" value="EPL1"/>
    <property type="match status" value="1"/>
</dbReference>
<comment type="function">
    <text evidence="6">May function as a negative regulator of the EGFR/Ras/MAPK signaling pathway during eye development.</text>
</comment>
<feature type="region of interest" description="Disordered" evidence="9">
    <location>
        <begin position="907"/>
        <end position="1039"/>
    </location>
</feature>
<evidence type="ECO:0000259" key="11">
    <source>
        <dbReference type="PROSITE" id="PS51805"/>
    </source>
</evidence>
<evidence type="ECO:0000256" key="1">
    <source>
        <dbReference type="ARBA" id="ARBA00022723"/>
    </source>
</evidence>
<dbReference type="InterPro" id="IPR019786">
    <property type="entry name" value="Zinc_finger_PHD-type_CS"/>
</dbReference>
<dbReference type="InterPro" id="IPR019787">
    <property type="entry name" value="Znf_PHD-finger"/>
</dbReference>
<dbReference type="FunFam" id="3.30.40.10:FF:000030">
    <property type="entry name" value="Protein Jade-1 isoform 1"/>
    <property type="match status" value="1"/>
</dbReference>
<feature type="region of interest" description="Disordered" evidence="9">
    <location>
        <begin position="711"/>
        <end position="743"/>
    </location>
</feature>
<organism evidence="12 13">
    <name type="scientific">Oedothorax gibbosus</name>
    <dbReference type="NCBI Taxonomy" id="931172"/>
    <lineage>
        <taxon>Eukaryota</taxon>
        <taxon>Metazoa</taxon>
        <taxon>Ecdysozoa</taxon>
        <taxon>Arthropoda</taxon>
        <taxon>Chelicerata</taxon>
        <taxon>Arachnida</taxon>
        <taxon>Araneae</taxon>
        <taxon>Araneomorphae</taxon>
        <taxon>Entelegynae</taxon>
        <taxon>Araneoidea</taxon>
        <taxon>Linyphiidae</taxon>
        <taxon>Erigoninae</taxon>
        <taxon>Oedothorax</taxon>
    </lineage>
</organism>
<dbReference type="CDD" id="cd15671">
    <property type="entry name" value="ePHD_JADE"/>
    <property type="match status" value="1"/>
</dbReference>
<dbReference type="InterPro" id="IPR001965">
    <property type="entry name" value="Znf_PHD"/>
</dbReference>
<dbReference type="InterPro" id="IPR013083">
    <property type="entry name" value="Znf_RING/FYVE/PHD"/>
</dbReference>
<feature type="compositionally biased region" description="Polar residues" evidence="9">
    <location>
        <begin position="851"/>
        <end position="871"/>
    </location>
</feature>
<dbReference type="InterPro" id="IPR050701">
    <property type="entry name" value="Histone_Mod_Regulator"/>
</dbReference>
<evidence type="ECO:0000256" key="8">
    <source>
        <dbReference type="PROSITE-ProRule" id="PRU00146"/>
    </source>
</evidence>
<evidence type="ECO:0000256" key="6">
    <source>
        <dbReference type="ARBA" id="ARBA00055261"/>
    </source>
</evidence>
<dbReference type="PROSITE" id="PS51805">
    <property type="entry name" value="EPHD"/>
    <property type="match status" value="1"/>
</dbReference>
<feature type="compositionally biased region" description="Basic residues" evidence="9">
    <location>
        <begin position="409"/>
        <end position="421"/>
    </location>
</feature>
<keyword evidence="2" id="KW-0677">Repeat</keyword>
<sequence length="1076" mass="123053">MKRPPPNRDEAGPSGVKKRRRISFSEDDDSSRPAAKQSFGATAMNRIYNNACRREKPDELFRKDLISAMKLPDSEQLDEHQFWDMSDPWKPEWEQGVQVPVNSKVVPSSNVRAIREKSKYNFKLPKKLMRTTEDSFFNQEHHVLIDTATKAESVCKYDMDDMDSAWLYAFNERRNYYGLPPIEEEAMERLLEDFETQCSNRFQDLLKTEKGLGIEYDEDINCDVCRAPDCEEGNEMVFCDSCNICVHQACYGITAIPEGSWICKPCSMNVKPNCALCPNLGGAMKSTATGDKWAHVSCALWVPEVSIGCAEKMEPVTKISNIPPSRWALICYICREKGGACIQCSVKQCKTAYHVTCAFENGLEMEMKTTPIDSAEQGVKMQSLCLKHCKPEIAEKSPLNNPEKSPQKSPKKLTPVRKKKEVQKDKIDVEFDEHNARLQKIRSLEAQFHKFVNIKDTATLHRYDIDVVGFFYNYWLLKRKTRFNKPLLITKCDEANLLIKQHENLLYSRLKLFVHLRQDLERVRNLAYMLGRREKMFRSFMRIKREVFEKQMDILRNKSLKLTPKDREEILKARYGTKLFERFYCWDMEEDTTNPKPTNPYAKSYVNNVHTRSRRRTTSQNLSDPVVENCDSESNEMPILVNCVSEENPNQDEVNDKREPPTFTNSRLIKQEVEDSAFEAQTQDRKYSADSKDRSHTNSLLHDALVVNKEPEMPKINSENLSTTRTRRHSSANGSSGDKNSVCLSDKENINGLMPTKAKKTRLQTEGKLQNGNLDLVHPKLEAMEVDVITSDISSLDKRKSFGCDKKNSRYPTRNRRCSSEAVELANGGMSPKDVATHFKLPSPKPDSAMTPMNGNSETSCSSSPETNGQAETPKKKRGRPRKIKIDELIPDVDLSVIKQEVVDIETDSRDVPLPESPVTEDSAFRMSLRHVRENPSPKRPRGRKPKTTMIRIKLEHPEASPLREPNNNGDCSRSSSEWDNPRPSPMSSPEQSGFERIVIRLRKDANGESWKNDSSSSESFRIIHDDENSTAKSENSVSEFPSVIKFSSSDYGHRYPMRERALLPRSAKCTTDGRS</sequence>
<evidence type="ECO:0000256" key="7">
    <source>
        <dbReference type="ARBA" id="ARBA00068706"/>
    </source>
</evidence>
<gene>
    <name evidence="12" type="ORF">JTE90_009742</name>
</gene>
<feature type="region of interest" description="Disordered" evidence="9">
    <location>
        <begin position="1"/>
        <end position="39"/>
    </location>
</feature>
<protein>
    <recommendedName>
        <fullName evidence="7">PHD finger protein rhinoceros</fullName>
    </recommendedName>
</protein>
<evidence type="ECO:0000256" key="4">
    <source>
        <dbReference type="ARBA" id="ARBA00022833"/>
    </source>
</evidence>
<keyword evidence="13" id="KW-1185">Reference proteome</keyword>
<dbReference type="PROSITE" id="PS50016">
    <property type="entry name" value="ZF_PHD_2"/>
    <property type="match status" value="1"/>
</dbReference>
<keyword evidence="3 8" id="KW-0863">Zinc-finger</keyword>
<evidence type="ECO:0000259" key="10">
    <source>
        <dbReference type="PROSITE" id="PS50016"/>
    </source>
</evidence>
<reference evidence="12 13" key="1">
    <citation type="journal article" date="2022" name="Nat. Ecol. Evol.">
        <title>A masculinizing supergene underlies an exaggerated male reproductive morph in a spider.</title>
        <authorList>
            <person name="Hendrickx F."/>
            <person name="De Corte Z."/>
            <person name="Sonet G."/>
            <person name="Van Belleghem S.M."/>
            <person name="Kostlbacher S."/>
            <person name="Vangestel C."/>
        </authorList>
    </citation>
    <scope>NUCLEOTIDE SEQUENCE [LARGE SCALE GENOMIC DNA]</scope>
    <source>
        <strain evidence="12">W744_W776</strain>
    </source>
</reference>